<comment type="caution">
    <text evidence="1">The sequence shown here is derived from an EMBL/GenBank/DDBJ whole genome shotgun (WGS) entry which is preliminary data.</text>
</comment>
<keyword evidence="2" id="KW-1185">Reference proteome</keyword>
<name>A0ABP9HU37_9ACTN</name>
<accession>A0ABP9HU37</accession>
<dbReference type="Proteomes" id="UP001501195">
    <property type="component" value="Unassembled WGS sequence"/>
</dbReference>
<gene>
    <name evidence="1" type="ORF">GCM10023225_18190</name>
</gene>
<sequence>MNALRAAAADGGHLVEALGALQAWLLLEDCYARGGVPDEVLHFIHDHVGRLLGPHAHAVGGEFLRRHVEAGGDLADLARDRSALRDLLELIEGKRRRGFEMRWRAERPAPRTGGVHRPEALLVMAEHSVTDPVWERPLGTGGPVALGGLGVPDPLVQRLRGWNEQFERVALTDVGWESPRVRAAWVQRGLDLAHELQRELPDVDVRYFYADDDRPLRSL</sequence>
<evidence type="ECO:0000313" key="1">
    <source>
        <dbReference type="EMBL" id="GAA4977946.1"/>
    </source>
</evidence>
<protein>
    <submittedName>
        <fullName evidence="1">Uncharacterized protein</fullName>
    </submittedName>
</protein>
<dbReference type="EMBL" id="BAABIL010000248">
    <property type="protein sequence ID" value="GAA4977946.1"/>
    <property type="molecule type" value="Genomic_DNA"/>
</dbReference>
<reference evidence="2" key="1">
    <citation type="journal article" date="2019" name="Int. J. Syst. Evol. Microbiol.">
        <title>The Global Catalogue of Microorganisms (GCM) 10K type strain sequencing project: providing services to taxonomists for standard genome sequencing and annotation.</title>
        <authorList>
            <consortium name="The Broad Institute Genomics Platform"/>
            <consortium name="The Broad Institute Genome Sequencing Center for Infectious Disease"/>
            <person name="Wu L."/>
            <person name="Ma J."/>
        </authorList>
    </citation>
    <scope>NUCLEOTIDE SEQUENCE [LARGE SCALE GENOMIC DNA]</scope>
    <source>
        <strain evidence="2">JCM 18126</strain>
    </source>
</reference>
<proteinExistence type="predicted"/>
<dbReference type="RefSeq" id="WP_345712162.1">
    <property type="nucleotide sequence ID" value="NZ_BAABIL010000248.1"/>
</dbReference>
<evidence type="ECO:0000313" key="2">
    <source>
        <dbReference type="Proteomes" id="UP001501195"/>
    </source>
</evidence>
<organism evidence="1 2">
    <name type="scientific">Kineococcus glutinatus</name>
    <dbReference type="NCBI Taxonomy" id="1070872"/>
    <lineage>
        <taxon>Bacteria</taxon>
        <taxon>Bacillati</taxon>
        <taxon>Actinomycetota</taxon>
        <taxon>Actinomycetes</taxon>
        <taxon>Kineosporiales</taxon>
        <taxon>Kineosporiaceae</taxon>
        <taxon>Kineococcus</taxon>
    </lineage>
</organism>